<dbReference type="Gene3D" id="3.40.50.620">
    <property type="entry name" value="HUPs"/>
    <property type="match status" value="1"/>
</dbReference>
<gene>
    <name evidence="3" type="ORF">RWD45_15685</name>
</gene>
<protein>
    <submittedName>
        <fullName evidence="3">Universal stress protein</fullName>
    </submittedName>
</protein>
<accession>A0ABU5CTP6</accession>
<dbReference type="InterPro" id="IPR006016">
    <property type="entry name" value="UspA"/>
</dbReference>
<keyword evidence="4" id="KW-1185">Reference proteome</keyword>
<sequence length="56" mass="5956">MLTGKPANEITDFAKGKDIDLIIIGNRGLNGIKEFVLGSVSKKVVDEATCPVLVVK</sequence>
<dbReference type="PANTHER" id="PTHR46268:SF6">
    <property type="entry name" value="UNIVERSAL STRESS PROTEIN UP12"/>
    <property type="match status" value="1"/>
</dbReference>
<feature type="domain" description="UspA" evidence="2">
    <location>
        <begin position="2"/>
        <end position="56"/>
    </location>
</feature>
<dbReference type="PRINTS" id="PR01438">
    <property type="entry name" value="UNVRSLSTRESS"/>
</dbReference>
<evidence type="ECO:0000313" key="4">
    <source>
        <dbReference type="Proteomes" id="UP001275315"/>
    </source>
</evidence>
<evidence type="ECO:0000259" key="2">
    <source>
        <dbReference type="Pfam" id="PF00582"/>
    </source>
</evidence>
<comment type="caution">
    <text evidence="3">The sequence shown here is derived from an EMBL/GenBank/DDBJ whole genome shotgun (WGS) entry which is preliminary data.</text>
</comment>
<evidence type="ECO:0000256" key="1">
    <source>
        <dbReference type="ARBA" id="ARBA00008791"/>
    </source>
</evidence>
<dbReference type="InterPro" id="IPR014729">
    <property type="entry name" value="Rossmann-like_a/b/a_fold"/>
</dbReference>
<comment type="similarity">
    <text evidence="1">Belongs to the universal stress protein A family.</text>
</comment>
<dbReference type="EMBL" id="JAWDIQ010000002">
    <property type="protein sequence ID" value="MDY0409746.1"/>
    <property type="molecule type" value="Genomic_DNA"/>
</dbReference>
<reference evidence="3 4" key="1">
    <citation type="submission" date="2023-10" db="EMBL/GenBank/DDBJ databases">
        <title>Virgibacillus soli CC-YMP-6 genome.</title>
        <authorList>
            <person name="Miliotis G."/>
            <person name="Sengupta P."/>
            <person name="Hameed A."/>
            <person name="Chuvochina M."/>
            <person name="Mcdonagh F."/>
            <person name="Simpson A.C."/>
            <person name="Singh N.K."/>
            <person name="Rekha P.D."/>
            <person name="Raman K."/>
            <person name="Hugenholtz P."/>
            <person name="Venkateswaran K."/>
        </authorList>
    </citation>
    <scope>NUCLEOTIDE SEQUENCE [LARGE SCALE GENOMIC DNA]</scope>
    <source>
        <strain evidence="3 4">CC-YMP-6</strain>
    </source>
</reference>
<evidence type="ECO:0000313" key="3">
    <source>
        <dbReference type="EMBL" id="MDY0409746.1"/>
    </source>
</evidence>
<dbReference type="PANTHER" id="PTHR46268">
    <property type="entry name" value="STRESS RESPONSE PROTEIN NHAX"/>
    <property type="match status" value="1"/>
</dbReference>
<dbReference type="Pfam" id="PF00582">
    <property type="entry name" value="Usp"/>
    <property type="match status" value="1"/>
</dbReference>
<dbReference type="RefSeq" id="WP_320380658.1">
    <property type="nucleotide sequence ID" value="NZ_JAWDIQ010000002.1"/>
</dbReference>
<dbReference type="SUPFAM" id="SSF52402">
    <property type="entry name" value="Adenine nucleotide alpha hydrolases-like"/>
    <property type="match status" value="1"/>
</dbReference>
<organism evidence="3 4">
    <name type="scientific">Paracerasibacillus soli</name>
    <dbReference type="NCBI Taxonomy" id="480284"/>
    <lineage>
        <taxon>Bacteria</taxon>
        <taxon>Bacillati</taxon>
        <taxon>Bacillota</taxon>
        <taxon>Bacilli</taxon>
        <taxon>Bacillales</taxon>
        <taxon>Bacillaceae</taxon>
        <taxon>Paracerasibacillus</taxon>
    </lineage>
</organism>
<dbReference type="Proteomes" id="UP001275315">
    <property type="component" value="Unassembled WGS sequence"/>
</dbReference>
<name>A0ABU5CTP6_9BACI</name>
<proteinExistence type="inferred from homology"/>
<dbReference type="CDD" id="cd00293">
    <property type="entry name" value="USP-like"/>
    <property type="match status" value="1"/>
</dbReference>
<dbReference type="InterPro" id="IPR006015">
    <property type="entry name" value="Universal_stress_UspA"/>
</dbReference>